<proteinExistence type="predicted"/>
<dbReference type="AlphaFoldDB" id="K0RJ21"/>
<name>K0RJ21_THAOC</name>
<dbReference type="EMBL" id="AGNL01040150">
    <property type="protein sequence ID" value="EJK52269.1"/>
    <property type="molecule type" value="Genomic_DNA"/>
</dbReference>
<protein>
    <submittedName>
        <fullName evidence="1">Uncharacterized protein</fullName>
    </submittedName>
</protein>
<keyword evidence="2" id="KW-1185">Reference proteome</keyword>
<comment type="caution">
    <text evidence="1">The sequence shown here is derived from an EMBL/GenBank/DDBJ whole genome shotgun (WGS) entry which is preliminary data.</text>
</comment>
<sequence length="234" mass="24663">MSSVFTPMSQVCPDYGTSQPVAMLQYIIKQLPEAHIPLLVLFASLSQSCPFSRAAVKTHNPVKNGGKAELADPCGVVRLHARCAASAQPPPRDAQLFQHAVRDAAPASLAQHKGDPRLARVLEHGRVRAVRRPLDGQVQRQGQDACHVLGDDHELHFGCSGVGGGHGGGRGRTAAGVPAPVGEEEGPGQAAVHARGDGVHACISGEAEGQVRQQRQFVGIMESYMLAVSQTEPS</sequence>
<gene>
    <name evidence="1" type="ORF">THAOC_28480</name>
</gene>
<evidence type="ECO:0000313" key="1">
    <source>
        <dbReference type="EMBL" id="EJK52269.1"/>
    </source>
</evidence>
<organism evidence="1 2">
    <name type="scientific">Thalassiosira oceanica</name>
    <name type="common">Marine diatom</name>
    <dbReference type="NCBI Taxonomy" id="159749"/>
    <lineage>
        <taxon>Eukaryota</taxon>
        <taxon>Sar</taxon>
        <taxon>Stramenopiles</taxon>
        <taxon>Ochrophyta</taxon>
        <taxon>Bacillariophyta</taxon>
        <taxon>Coscinodiscophyceae</taxon>
        <taxon>Thalassiosirophycidae</taxon>
        <taxon>Thalassiosirales</taxon>
        <taxon>Thalassiosiraceae</taxon>
        <taxon>Thalassiosira</taxon>
    </lineage>
</organism>
<accession>K0RJ21</accession>
<dbReference type="Proteomes" id="UP000266841">
    <property type="component" value="Unassembled WGS sequence"/>
</dbReference>
<reference evidence="1 2" key="1">
    <citation type="journal article" date="2012" name="Genome Biol.">
        <title>Genome and low-iron response of an oceanic diatom adapted to chronic iron limitation.</title>
        <authorList>
            <person name="Lommer M."/>
            <person name="Specht M."/>
            <person name="Roy A.S."/>
            <person name="Kraemer L."/>
            <person name="Andreson R."/>
            <person name="Gutowska M.A."/>
            <person name="Wolf J."/>
            <person name="Bergner S.V."/>
            <person name="Schilhabel M.B."/>
            <person name="Klostermeier U.C."/>
            <person name="Beiko R.G."/>
            <person name="Rosenstiel P."/>
            <person name="Hippler M."/>
            <person name="Laroche J."/>
        </authorList>
    </citation>
    <scope>NUCLEOTIDE SEQUENCE [LARGE SCALE GENOMIC DNA]</scope>
    <source>
        <strain evidence="1 2">CCMP1005</strain>
    </source>
</reference>
<evidence type="ECO:0000313" key="2">
    <source>
        <dbReference type="Proteomes" id="UP000266841"/>
    </source>
</evidence>